<keyword evidence="9" id="KW-0418">Kinase</keyword>
<dbReference type="GO" id="GO:0005886">
    <property type="term" value="C:plasma membrane"/>
    <property type="evidence" value="ECO:0007669"/>
    <property type="project" value="TreeGrafter"/>
</dbReference>
<evidence type="ECO:0000256" key="3">
    <source>
        <dbReference type="ARBA" id="ARBA00022553"/>
    </source>
</evidence>
<dbReference type="InterPro" id="IPR017441">
    <property type="entry name" value="Protein_kinase_ATP_BS"/>
</dbReference>
<dbReference type="PROSITE" id="PS00108">
    <property type="entry name" value="PROTEIN_KINASE_ST"/>
    <property type="match status" value="1"/>
</dbReference>
<keyword evidence="20" id="KW-1185">Reference proteome</keyword>
<evidence type="ECO:0000256" key="5">
    <source>
        <dbReference type="ARBA" id="ARBA00022692"/>
    </source>
</evidence>
<keyword evidence="2" id="KW-0723">Serine/threonine-protein kinase</keyword>
<dbReference type="FunFam" id="1.10.510.10:FF:000343">
    <property type="entry name" value="Cysteine-rich receptor-like protein kinase 28"/>
    <property type="match status" value="1"/>
</dbReference>
<feature type="compositionally biased region" description="Pro residues" evidence="16">
    <location>
        <begin position="251"/>
        <end position="260"/>
    </location>
</feature>
<evidence type="ECO:0008006" key="21">
    <source>
        <dbReference type="Google" id="ProtNLM"/>
    </source>
</evidence>
<feature type="compositionally biased region" description="Polar residues" evidence="16">
    <location>
        <begin position="643"/>
        <end position="668"/>
    </location>
</feature>
<evidence type="ECO:0000313" key="20">
    <source>
        <dbReference type="Proteomes" id="UP001054252"/>
    </source>
</evidence>
<keyword evidence="12" id="KW-0472">Membrane</keyword>
<keyword evidence="11" id="KW-1133">Transmembrane helix</keyword>
<feature type="region of interest" description="Disordered" evidence="16">
    <location>
        <begin position="643"/>
        <end position="674"/>
    </location>
</feature>
<dbReference type="InterPro" id="IPR002902">
    <property type="entry name" value="GNK2"/>
</dbReference>
<keyword evidence="4" id="KW-0808">Transferase</keyword>
<gene>
    <name evidence="19" type="ORF">SLEP1_g29550</name>
</gene>
<dbReference type="GO" id="GO:0004674">
    <property type="term" value="F:protein serine/threonine kinase activity"/>
    <property type="evidence" value="ECO:0007669"/>
    <property type="project" value="UniProtKB-KW"/>
</dbReference>
<keyword evidence="5" id="KW-0812">Transmembrane</keyword>
<accession>A0AAV5K4B0</accession>
<dbReference type="SMART" id="SM00220">
    <property type="entry name" value="S_TKc"/>
    <property type="match status" value="1"/>
</dbReference>
<dbReference type="PROSITE" id="PS00107">
    <property type="entry name" value="PROTEIN_KINASE_ATP"/>
    <property type="match status" value="1"/>
</dbReference>
<comment type="caution">
    <text evidence="19">The sequence shown here is derived from an EMBL/GenBank/DDBJ whole genome shotgun (WGS) entry which is preliminary data.</text>
</comment>
<dbReference type="GO" id="GO:0009737">
    <property type="term" value="P:response to abscisic acid"/>
    <property type="evidence" value="ECO:0007669"/>
    <property type="project" value="UniProtKB-ARBA"/>
</dbReference>
<dbReference type="InterPro" id="IPR001245">
    <property type="entry name" value="Ser-Thr/Tyr_kinase_cat_dom"/>
</dbReference>
<dbReference type="PANTHER" id="PTHR27002">
    <property type="entry name" value="RECEPTOR-LIKE SERINE/THREONINE-PROTEIN KINASE SD1-8"/>
    <property type="match status" value="1"/>
</dbReference>
<dbReference type="EMBL" id="BPVZ01000052">
    <property type="protein sequence ID" value="GKV19265.1"/>
    <property type="molecule type" value="Genomic_DNA"/>
</dbReference>
<keyword evidence="13" id="KW-0675">Receptor</keyword>
<dbReference type="PROSITE" id="PS51473">
    <property type="entry name" value="GNK2"/>
    <property type="match status" value="2"/>
</dbReference>
<dbReference type="GO" id="GO:0005524">
    <property type="term" value="F:ATP binding"/>
    <property type="evidence" value="ECO:0007669"/>
    <property type="project" value="UniProtKB-UniRule"/>
</dbReference>
<protein>
    <recommendedName>
        <fullName evidence="21">Cysteine-rich receptor-like protein kinase</fullName>
    </recommendedName>
</protein>
<dbReference type="Pfam" id="PF01657">
    <property type="entry name" value="Stress-antifung"/>
    <property type="match status" value="2"/>
</dbReference>
<feature type="domain" description="Gnk2-homologous" evidence="18">
    <location>
        <begin position="24"/>
        <end position="127"/>
    </location>
</feature>
<feature type="binding site" evidence="15">
    <location>
        <position position="370"/>
    </location>
    <ligand>
        <name>ATP</name>
        <dbReference type="ChEBI" id="CHEBI:30616"/>
    </ligand>
</feature>
<organism evidence="19 20">
    <name type="scientific">Rubroshorea leprosula</name>
    <dbReference type="NCBI Taxonomy" id="152421"/>
    <lineage>
        <taxon>Eukaryota</taxon>
        <taxon>Viridiplantae</taxon>
        <taxon>Streptophyta</taxon>
        <taxon>Embryophyta</taxon>
        <taxon>Tracheophyta</taxon>
        <taxon>Spermatophyta</taxon>
        <taxon>Magnoliopsida</taxon>
        <taxon>eudicotyledons</taxon>
        <taxon>Gunneridae</taxon>
        <taxon>Pentapetalae</taxon>
        <taxon>rosids</taxon>
        <taxon>malvids</taxon>
        <taxon>Malvales</taxon>
        <taxon>Dipterocarpaceae</taxon>
        <taxon>Rubroshorea</taxon>
    </lineage>
</organism>
<feature type="region of interest" description="Disordered" evidence="16">
    <location>
        <begin position="239"/>
        <end position="315"/>
    </location>
</feature>
<evidence type="ECO:0000256" key="15">
    <source>
        <dbReference type="PROSITE-ProRule" id="PRU10141"/>
    </source>
</evidence>
<comment type="subcellular location">
    <subcellularLocation>
        <location evidence="1">Membrane</location>
        <topology evidence="1">Single-pass membrane protein</topology>
    </subcellularLocation>
</comment>
<evidence type="ECO:0000256" key="10">
    <source>
        <dbReference type="ARBA" id="ARBA00022840"/>
    </source>
</evidence>
<feature type="compositionally biased region" description="Pro residues" evidence="16">
    <location>
        <begin position="294"/>
        <end position="303"/>
    </location>
</feature>
<dbReference type="InterPro" id="IPR000719">
    <property type="entry name" value="Prot_kinase_dom"/>
</dbReference>
<dbReference type="Proteomes" id="UP001054252">
    <property type="component" value="Unassembled WGS sequence"/>
</dbReference>
<feature type="compositionally biased region" description="Polar residues" evidence="16">
    <location>
        <begin position="240"/>
        <end position="250"/>
    </location>
</feature>
<dbReference type="Pfam" id="PF07714">
    <property type="entry name" value="PK_Tyr_Ser-Thr"/>
    <property type="match status" value="1"/>
</dbReference>
<feature type="compositionally biased region" description="Pro residues" evidence="16">
    <location>
        <begin position="272"/>
        <end position="284"/>
    </location>
</feature>
<evidence type="ECO:0000256" key="12">
    <source>
        <dbReference type="ARBA" id="ARBA00023136"/>
    </source>
</evidence>
<keyword evidence="14" id="KW-0325">Glycoprotein</keyword>
<dbReference type="InterPro" id="IPR008271">
    <property type="entry name" value="Ser/Thr_kinase_AS"/>
</dbReference>
<dbReference type="Gene3D" id="1.10.510.10">
    <property type="entry name" value="Transferase(Phosphotransferase) domain 1"/>
    <property type="match status" value="1"/>
</dbReference>
<evidence type="ECO:0000256" key="16">
    <source>
        <dbReference type="SAM" id="MobiDB-lite"/>
    </source>
</evidence>
<dbReference type="CDD" id="cd23509">
    <property type="entry name" value="Gnk2-like"/>
    <property type="match status" value="2"/>
</dbReference>
<evidence type="ECO:0000256" key="13">
    <source>
        <dbReference type="ARBA" id="ARBA00023170"/>
    </source>
</evidence>
<evidence type="ECO:0000256" key="2">
    <source>
        <dbReference type="ARBA" id="ARBA00022527"/>
    </source>
</evidence>
<evidence type="ECO:0000256" key="11">
    <source>
        <dbReference type="ARBA" id="ARBA00022989"/>
    </source>
</evidence>
<keyword evidence="3" id="KW-0597">Phosphoprotein</keyword>
<keyword evidence="7" id="KW-0677">Repeat</keyword>
<dbReference type="FunFam" id="3.30.200.20:FF:000142">
    <property type="entry name" value="Cysteine-rich receptor-like protein kinase 10"/>
    <property type="match status" value="1"/>
</dbReference>
<evidence type="ECO:0000256" key="4">
    <source>
        <dbReference type="ARBA" id="ARBA00022679"/>
    </source>
</evidence>
<feature type="domain" description="Gnk2-homologous" evidence="18">
    <location>
        <begin position="133"/>
        <end position="240"/>
    </location>
</feature>
<evidence type="ECO:0000313" key="19">
    <source>
        <dbReference type="EMBL" id="GKV19265.1"/>
    </source>
</evidence>
<evidence type="ECO:0000256" key="14">
    <source>
        <dbReference type="ARBA" id="ARBA00023180"/>
    </source>
</evidence>
<evidence type="ECO:0000256" key="1">
    <source>
        <dbReference type="ARBA" id="ARBA00004167"/>
    </source>
</evidence>
<keyword evidence="6" id="KW-0732">Signal</keyword>
<dbReference type="CDD" id="cd14066">
    <property type="entry name" value="STKc_IRAK"/>
    <property type="match status" value="1"/>
</dbReference>
<dbReference type="Gene3D" id="3.30.200.20">
    <property type="entry name" value="Phosphorylase Kinase, domain 1"/>
    <property type="match status" value="1"/>
</dbReference>
<evidence type="ECO:0000259" key="17">
    <source>
        <dbReference type="PROSITE" id="PS50011"/>
    </source>
</evidence>
<keyword evidence="10 15" id="KW-0067">ATP-binding</keyword>
<sequence>MSIGQIQTINDQLGSQSSNFSADPFFQSLCVPNGNFANGSTYQANLHNIFSQISSSYNHGFYWKLEGTGSSGQLVNAIGLCRGDQEQDACQICLKDTISKLQQNCSNYKEAIGWSDFFMLRYANRVIVEKDPEVNPFIIRPTGKTTSDNQFNQAVNSLLSNLTSRVAAGVIDSTLNYAADNYGSGIYALVQCTPDLSSEQCSSCLETAIGKMPGTTGCKGMTGCRVLLPSCNLRYDTSPFIGTTPDNNSQPPLPPYPSPPGKGKGKAHDVPQPSPYSSSPPPPSPKRKADYVPQPSPWPSSPPPEKDVPPSFTPPAKAIDEMIKAESLQYDFATVRAATNNFSDKNKLGQGGFGAVYKGQLSKGQVVAVKRLSNDSRQGESEFKNEILLLAKLQHRNLVKLLGFCLEENERLLIFEFMPNGGLDRFIFDPIKRAQLNWEGRYKIIEGIARGLLYLHEDSCLKVIHRDLKASNILLDGDMNPKIADFGLARLFVVGEAHDTTSKIAGTYGYMAPEYVTHGRFSIKTDVFSFGVMILEIVSGQKNNSIGHEDDTLNLISIVWRNWTEGTPLNIVDPNLQEDSTSQITRCIHIGLLCVQEKLLQRPTMGLVVAMLGGYPVSLPVPSRPAFLFIHSATQSNMSSFQDPITGTLESNQSNNGMDLASTNQVTISELHPR</sequence>
<keyword evidence="8 15" id="KW-0547">Nucleotide-binding</keyword>
<dbReference type="InterPro" id="IPR011009">
    <property type="entry name" value="Kinase-like_dom_sf"/>
</dbReference>
<evidence type="ECO:0000256" key="9">
    <source>
        <dbReference type="ARBA" id="ARBA00022777"/>
    </source>
</evidence>
<feature type="domain" description="Protein kinase" evidence="17">
    <location>
        <begin position="342"/>
        <end position="618"/>
    </location>
</feature>
<proteinExistence type="predicted"/>
<evidence type="ECO:0000259" key="18">
    <source>
        <dbReference type="PROSITE" id="PS51473"/>
    </source>
</evidence>
<dbReference type="PANTHER" id="PTHR27002:SF1073">
    <property type="entry name" value="CYSTEINE-RICH RECEPTOR-LIKE PROTEIN KINASE 29"/>
    <property type="match status" value="1"/>
</dbReference>
<dbReference type="InterPro" id="IPR038408">
    <property type="entry name" value="GNK2_sf"/>
</dbReference>
<name>A0AAV5K4B0_9ROSI</name>
<dbReference type="AlphaFoldDB" id="A0AAV5K4B0"/>
<dbReference type="SUPFAM" id="SSF56112">
    <property type="entry name" value="Protein kinase-like (PK-like)"/>
    <property type="match status" value="1"/>
</dbReference>
<dbReference type="PROSITE" id="PS50011">
    <property type="entry name" value="PROTEIN_KINASE_DOM"/>
    <property type="match status" value="1"/>
</dbReference>
<evidence type="ECO:0000256" key="7">
    <source>
        <dbReference type="ARBA" id="ARBA00022737"/>
    </source>
</evidence>
<evidence type="ECO:0000256" key="8">
    <source>
        <dbReference type="ARBA" id="ARBA00022741"/>
    </source>
</evidence>
<dbReference type="Gene3D" id="3.30.430.20">
    <property type="entry name" value="Gnk2 domain, C-X8-C-X2-C motif"/>
    <property type="match status" value="2"/>
</dbReference>
<evidence type="ECO:0000256" key="6">
    <source>
        <dbReference type="ARBA" id="ARBA00022729"/>
    </source>
</evidence>
<reference evidence="19 20" key="1">
    <citation type="journal article" date="2021" name="Commun. Biol.">
        <title>The genome of Shorea leprosula (Dipterocarpaceae) highlights the ecological relevance of drought in aseasonal tropical rainforests.</title>
        <authorList>
            <person name="Ng K.K.S."/>
            <person name="Kobayashi M.J."/>
            <person name="Fawcett J.A."/>
            <person name="Hatakeyama M."/>
            <person name="Paape T."/>
            <person name="Ng C.H."/>
            <person name="Ang C.C."/>
            <person name="Tnah L.H."/>
            <person name="Lee C.T."/>
            <person name="Nishiyama T."/>
            <person name="Sese J."/>
            <person name="O'Brien M.J."/>
            <person name="Copetti D."/>
            <person name="Mohd Noor M.I."/>
            <person name="Ong R.C."/>
            <person name="Putra M."/>
            <person name="Sireger I.Z."/>
            <person name="Indrioko S."/>
            <person name="Kosugi Y."/>
            <person name="Izuno A."/>
            <person name="Isagi Y."/>
            <person name="Lee S.L."/>
            <person name="Shimizu K.K."/>
        </authorList>
    </citation>
    <scope>NUCLEOTIDE SEQUENCE [LARGE SCALE GENOMIC DNA]</scope>
    <source>
        <strain evidence="19">214</strain>
    </source>
</reference>